<evidence type="ECO:0000256" key="5">
    <source>
        <dbReference type="ARBA" id="ARBA00023136"/>
    </source>
</evidence>
<evidence type="ECO:0000256" key="2">
    <source>
        <dbReference type="ARBA" id="ARBA00022475"/>
    </source>
</evidence>
<accession>A0A1E3W4U5</accession>
<feature type="transmembrane region" description="Helical" evidence="6">
    <location>
        <begin position="53"/>
        <end position="76"/>
    </location>
</feature>
<dbReference type="PANTHER" id="PTHR33406:SF12">
    <property type="entry name" value="BLR2997 PROTEIN"/>
    <property type="match status" value="1"/>
</dbReference>
<sequence length="241" mass="25685">MVSGYIGDLEAKEVLKLSSGIEPELEEVWARHPEFTMRLTGLASVGATRSTGIISQLSLSMLSAVVVVIVVIGMAFRSFLSAGLSIIPNLFALFATGTWLTLVHGGLDYATIVGLTVAFGLAVDDTIHVLNRFELEKQQSNITSAAIDRTMRVIGAVLILTTVVLLAGLSVTQLSAVPPTRQFGLICLSTLIFALLADLVVLPALILVSSRWQGRALLPNDTDPGMPVVARHGDEQPGRLK</sequence>
<organism evidence="8 9">
    <name type="scientific">Methyloceanibacter superfactus</name>
    <dbReference type="NCBI Taxonomy" id="1774969"/>
    <lineage>
        <taxon>Bacteria</taxon>
        <taxon>Pseudomonadati</taxon>
        <taxon>Pseudomonadota</taxon>
        <taxon>Alphaproteobacteria</taxon>
        <taxon>Hyphomicrobiales</taxon>
        <taxon>Hyphomicrobiaceae</taxon>
        <taxon>Methyloceanibacter</taxon>
    </lineage>
</organism>
<dbReference type="PRINTS" id="PR00702">
    <property type="entry name" value="ACRIFLAVINRP"/>
</dbReference>
<protein>
    <recommendedName>
        <fullName evidence="7">SSD domain-containing protein</fullName>
    </recommendedName>
</protein>
<evidence type="ECO:0000313" key="8">
    <source>
        <dbReference type="EMBL" id="ODS00833.1"/>
    </source>
</evidence>
<feature type="transmembrane region" description="Helical" evidence="6">
    <location>
        <begin position="109"/>
        <end position="130"/>
    </location>
</feature>
<dbReference type="InterPro" id="IPR050545">
    <property type="entry name" value="Mycobact_MmpL"/>
</dbReference>
<evidence type="ECO:0000256" key="3">
    <source>
        <dbReference type="ARBA" id="ARBA00022692"/>
    </source>
</evidence>
<dbReference type="InterPro" id="IPR000731">
    <property type="entry name" value="SSD"/>
</dbReference>
<evidence type="ECO:0000256" key="4">
    <source>
        <dbReference type="ARBA" id="ARBA00022989"/>
    </source>
</evidence>
<dbReference type="InterPro" id="IPR001036">
    <property type="entry name" value="Acrflvin-R"/>
</dbReference>
<dbReference type="STRING" id="1774969.AUC69_07550"/>
<dbReference type="SUPFAM" id="SSF82866">
    <property type="entry name" value="Multidrug efflux transporter AcrB transmembrane domain"/>
    <property type="match status" value="1"/>
</dbReference>
<reference evidence="8 9" key="1">
    <citation type="journal article" date="2016" name="Environ. Microbiol.">
        <title>New Methyloceanibacter diversity from North Sea sediments includes methanotroph containing solely the soluble methane monooxygenase.</title>
        <authorList>
            <person name="Vekeman B."/>
            <person name="Kerckhof F.M."/>
            <person name="Cremers G."/>
            <person name="de Vos P."/>
            <person name="Vandamme P."/>
            <person name="Boon N."/>
            <person name="Op den Camp H.J."/>
            <person name="Heylen K."/>
        </authorList>
    </citation>
    <scope>NUCLEOTIDE SEQUENCE [LARGE SCALE GENOMIC DNA]</scope>
    <source>
        <strain evidence="8 9">R-67175</strain>
    </source>
</reference>
<evidence type="ECO:0000313" key="9">
    <source>
        <dbReference type="Proteomes" id="UP000094472"/>
    </source>
</evidence>
<gene>
    <name evidence="8" type="ORF">AUC69_07550</name>
</gene>
<keyword evidence="2" id="KW-1003">Cell membrane</keyword>
<keyword evidence="4 6" id="KW-1133">Transmembrane helix</keyword>
<proteinExistence type="predicted"/>
<comment type="subcellular location">
    <subcellularLocation>
        <location evidence="1">Cell membrane</location>
        <topology evidence="1">Multi-pass membrane protein</topology>
    </subcellularLocation>
</comment>
<evidence type="ECO:0000256" key="6">
    <source>
        <dbReference type="SAM" id="Phobius"/>
    </source>
</evidence>
<dbReference type="Pfam" id="PF03176">
    <property type="entry name" value="MMPL"/>
    <property type="match status" value="1"/>
</dbReference>
<evidence type="ECO:0000256" key="1">
    <source>
        <dbReference type="ARBA" id="ARBA00004651"/>
    </source>
</evidence>
<dbReference type="InterPro" id="IPR004869">
    <property type="entry name" value="MMPL_dom"/>
</dbReference>
<dbReference type="AlphaFoldDB" id="A0A1E3W4U5"/>
<dbReference type="GO" id="GO:0022857">
    <property type="term" value="F:transmembrane transporter activity"/>
    <property type="evidence" value="ECO:0007669"/>
    <property type="project" value="InterPro"/>
</dbReference>
<feature type="transmembrane region" description="Helical" evidence="6">
    <location>
        <begin position="151"/>
        <end position="171"/>
    </location>
</feature>
<name>A0A1E3W4U5_9HYPH</name>
<dbReference type="PROSITE" id="PS50156">
    <property type="entry name" value="SSD"/>
    <property type="match status" value="1"/>
</dbReference>
<dbReference type="EMBL" id="LPWF01000011">
    <property type="protein sequence ID" value="ODS00833.1"/>
    <property type="molecule type" value="Genomic_DNA"/>
</dbReference>
<keyword evidence="3 6" id="KW-0812">Transmembrane</keyword>
<comment type="caution">
    <text evidence="8">The sequence shown here is derived from an EMBL/GenBank/DDBJ whole genome shotgun (WGS) entry which is preliminary data.</text>
</comment>
<feature type="domain" description="SSD" evidence="7">
    <location>
        <begin position="117"/>
        <end position="208"/>
    </location>
</feature>
<dbReference type="Proteomes" id="UP000094472">
    <property type="component" value="Unassembled WGS sequence"/>
</dbReference>
<dbReference type="Gene3D" id="1.20.1640.10">
    <property type="entry name" value="Multidrug efflux transporter AcrB transmembrane domain"/>
    <property type="match status" value="1"/>
</dbReference>
<feature type="transmembrane region" description="Helical" evidence="6">
    <location>
        <begin position="83"/>
        <end position="103"/>
    </location>
</feature>
<keyword evidence="9" id="KW-1185">Reference proteome</keyword>
<dbReference type="PANTHER" id="PTHR33406">
    <property type="entry name" value="MEMBRANE PROTEIN MJ1562-RELATED"/>
    <property type="match status" value="1"/>
</dbReference>
<feature type="transmembrane region" description="Helical" evidence="6">
    <location>
        <begin position="183"/>
        <end position="208"/>
    </location>
</feature>
<dbReference type="GO" id="GO:0005886">
    <property type="term" value="C:plasma membrane"/>
    <property type="evidence" value="ECO:0007669"/>
    <property type="project" value="UniProtKB-SubCell"/>
</dbReference>
<evidence type="ECO:0000259" key="7">
    <source>
        <dbReference type="PROSITE" id="PS50156"/>
    </source>
</evidence>
<keyword evidence="5 6" id="KW-0472">Membrane</keyword>